<keyword evidence="7 9" id="KW-0067">ATP-binding</keyword>
<dbReference type="InterPro" id="IPR042174">
    <property type="entry name" value="RecF_2"/>
</dbReference>
<evidence type="ECO:0000256" key="3">
    <source>
        <dbReference type="ARBA" id="ARBA00020170"/>
    </source>
</evidence>
<dbReference type="Gene3D" id="1.20.1050.90">
    <property type="entry name" value="RecF/RecN/SMC, N-terminal domain"/>
    <property type="match status" value="1"/>
</dbReference>
<comment type="subcellular location">
    <subcellularLocation>
        <location evidence="1 9 10">Cytoplasm</location>
    </subcellularLocation>
</comment>
<dbReference type="SUPFAM" id="SSF52540">
    <property type="entry name" value="P-loop containing nucleoside triphosphate hydrolases"/>
    <property type="match status" value="1"/>
</dbReference>
<dbReference type="PROSITE" id="PS00618">
    <property type="entry name" value="RECF_2"/>
    <property type="match status" value="1"/>
</dbReference>
<evidence type="ECO:0000259" key="11">
    <source>
        <dbReference type="Pfam" id="PF02463"/>
    </source>
</evidence>
<keyword evidence="5 9" id="KW-0235">DNA replication</keyword>
<dbReference type="Pfam" id="PF02463">
    <property type="entry name" value="SMC_N"/>
    <property type="match status" value="1"/>
</dbReference>
<evidence type="ECO:0000256" key="9">
    <source>
        <dbReference type="HAMAP-Rule" id="MF_00365"/>
    </source>
</evidence>
<dbReference type="PANTHER" id="PTHR32182:SF0">
    <property type="entry name" value="DNA REPLICATION AND REPAIR PROTEIN RECF"/>
    <property type="match status" value="1"/>
</dbReference>
<name>A0A921MST9_9BACT</name>
<dbReference type="GO" id="GO:0005737">
    <property type="term" value="C:cytoplasm"/>
    <property type="evidence" value="ECO:0007669"/>
    <property type="project" value="UniProtKB-SubCell"/>
</dbReference>
<dbReference type="InterPro" id="IPR027417">
    <property type="entry name" value="P-loop_NTPase"/>
</dbReference>
<dbReference type="GO" id="GO:0000731">
    <property type="term" value="P:DNA synthesis involved in DNA repair"/>
    <property type="evidence" value="ECO:0007669"/>
    <property type="project" value="TreeGrafter"/>
</dbReference>
<dbReference type="Proteomes" id="UP000757103">
    <property type="component" value="Unassembled WGS sequence"/>
</dbReference>
<evidence type="ECO:0000256" key="5">
    <source>
        <dbReference type="ARBA" id="ARBA00022705"/>
    </source>
</evidence>
<feature type="domain" description="RecF/RecN/SMC N-terminal" evidence="11">
    <location>
        <begin position="3"/>
        <end position="344"/>
    </location>
</feature>
<comment type="function">
    <text evidence="9 10">The RecF protein is involved in DNA metabolism; it is required for DNA replication and normal SOS inducibility. RecF binds preferentially to single-stranded, linear DNA. It also seems to bind ATP.</text>
</comment>
<comment type="similarity">
    <text evidence="2 9 10">Belongs to the RecF family.</text>
</comment>
<reference evidence="12" key="2">
    <citation type="submission" date="2021-09" db="EMBL/GenBank/DDBJ databases">
        <authorList>
            <person name="Gilroy R."/>
        </authorList>
    </citation>
    <scope>NUCLEOTIDE SEQUENCE</scope>
    <source>
        <strain evidence="12">CHK121-7720</strain>
    </source>
</reference>
<dbReference type="PANTHER" id="PTHR32182">
    <property type="entry name" value="DNA REPLICATION AND REPAIR PROTEIN RECF"/>
    <property type="match status" value="1"/>
</dbReference>
<keyword evidence="8 9" id="KW-0238">DNA-binding</keyword>
<dbReference type="GO" id="GO:0006302">
    <property type="term" value="P:double-strand break repair"/>
    <property type="evidence" value="ECO:0007669"/>
    <property type="project" value="TreeGrafter"/>
</dbReference>
<dbReference type="InterPro" id="IPR018078">
    <property type="entry name" value="DNA-binding_RecF_CS"/>
</dbReference>
<dbReference type="HAMAP" id="MF_00365">
    <property type="entry name" value="RecF"/>
    <property type="match status" value="1"/>
</dbReference>
<evidence type="ECO:0000256" key="6">
    <source>
        <dbReference type="ARBA" id="ARBA00022741"/>
    </source>
</evidence>
<accession>A0A921MST9</accession>
<reference evidence="12" key="1">
    <citation type="journal article" date="2021" name="PeerJ">
        <title>Extensive microbial diversity within the chicken gut microbiome revealed by metagenomics and culture.</title>
        <authorList>
            <person name="Gilroy R."/>
            <person name="Ravi A."/>
            <person name="Getino M."/>
            <person name="Pursley I."/>
            <person name="Horton D.L."/>
            <person name="Alikhan N.F."/>
            <person name="Baker D."/>
            <person name="Gharbi K."/>
            <person name="Hall N."/>
            <person name="Watson M."/>
            <person name="Adriaenssens E.M."/>
            <person name="Foster-Nyarko E."/>
            <person name="Jarju S."/>
            <person name="Secka A."/>
            <person name="Antonio M."/>
            <person name="Oren A."/>
            <person name="Chaudhuri R.R."/>
            <person name="La Ragione R."/>
            <person name="Hildebrand F."/>
            <person name="Pallen M.J."/>
        </authorList>
    </citation>
    <scope>NUCLEOTIDE SEQUENCE</scope>
    <source>
        <strain evidence="12">CHK121-7720</strain>
    </source>
</reference>
<dbReference type="NCBIfam" id="TIGR00611">
    <property type="entry name" value="recf"/>
    <property type="match status" value="1"/>
</dbReference>
<evidence type="ECO:0000256" key="1">
    <source>
        <dbReference type="ARBA" id="ARBA00004496"/>
    </source>
</evidence>
<dbReference type="EMBL" id="DYUD01000024">
    <property type="protein sequence ID" value="HJG89501.1"/>
    <property type="molecule type" value="Genomic_DNA"/>
</dbReference>
<dbReference type="AlphaFoldDB" id="A0A921MST9"/>
<evidence type="ECO:0000256" key="7">
    <source>
        <dbReference type="ARBA" id="ARBA00022840"/>
    </source>
</evidence>
<evidence type="ECO:0000256" key="2">
    <source>
        <dbReference type="ARBA" id="ARBA00008016"/>
    </source>
</evidence>
<dbReference type="Gene3D" id="3.40.50.300">
    <property type="entry name" value="P-loop containing nucleotide triphosphate hydrolases"/>
    <property type="match status" value="1"/>
</dbReference>
<dbReference type="GO" id="GO:0003697">
    <property type="term" value="F:single-stranded DNA binding"/>
    <property type="evidence" value="ECO:0007669"/>
    <property type="project" value="UniProtKB-UniRule"/>
</dbReference>
<comment type="caution">
    <text evidence="12">The sequence shown here is derived from an EMBL/GenBank/DDBJ whole genome shotgun (WGS) entry which is preliminary data.</text>
</comment>
<organism evidence="12 13">
    <name type="scientific">Barnesiella viscericola</name>
    <dbReference type="NCBI Taxonomy" id="397865"/>
    <lineage>
        <taxon>Bacteria</taxon>
        <taxon>Pseudomonadati</taxon>
        <taxon>Bacteroidota</taxon>
        <taxon>Bacteroidia</taxon>
        <taxon>Bacteroidales</taxon>
        <taxon>Barnesiellaceae</taxon>
        <taxon>Barnesiella</taxon>
    </lineage>
</organism>
<dbReference type="InterPro" id="IPR001238">
    <property type="entry name" value="DNA-binding_RecF"/>
</dbReference>
<evidence type="ECO:0000256" key="10">
    <source>
        <dbReference type="RuleBase" id="RU000578"/>
    </source>
</evidence>
<dbReference type="GO" id="GO:0009432">
    <property type="term" value="P:SOS response"/>
    <property type="evidence" value="ECO:0007669"/>
    <property type="project" value="UniProtKB-UniRule"/>
</dbReference>
<dbReference type="InterPro" id="IPR003395">
    <property type="entry name" value="RecF/RecN/SMC_N"/>
</dbReference>
<evidence type="ECO:0000256" key="4">
    <source>
        <dbReference type="ARBA" id="ARBA00022490"/>
    </source>
</evidence>
<evidence type="ECO:0000313" key="12">
    <source>
        <dbReference type="EMBL" id="HJG89501.1"/>
    </source>
</evidence>
<keyword evidence="4 9" id="KW-0963">Cytoplasm</keyword>
<dbReference type="GO" id="GO:0005524">
    <property type="term" value="F:ATP binding"/>
    <property type="evidence" value="ECO:0007669"/>
    <property type="project" value="UniProtKB-UniRule"/>
</dbReference>
<keyword evidence="9 10" id="KW-0742">SOS response</keyword>
<dbReference type="RefSeq" id="WP_272961246.1">
    <property type="nucleotide sequence ID" value="NZ_CAKMIC010000001.1"/>
</dbReference>
<protein>
    <recommendedName>
        <fullName evidence="3 9">DNA replication and repair protein RecF</fullName>
    </recommendedName>
</protein>
<gene>
    <name evidence="9" type="primary">recF</name>
    <name evidence="12" type="ORF">K8U91_08555</name>
</gene>
<keyword evidence="9 10" id="KW-0234">DNA repair</keyword>
<feature type="binding site" evidence="9">
    <location>
        <begin position="30"/>
        <end position="37"/>
    </location>
    <ligand>
        <name>ATP</name>
        <dbReference type="ChEBI" id="CHEBI:30616"/>
    </ligand>
</feature>
<dbReference type="GO" id="GO:0006260">
    <property type="term" value="P:DNA replication"/>
    <property type="evidence" value="ECO:0007669"/>
    <property type="project" value="UniProtKB-UniRule"/>
</dbReference>
<proteinExistence type="inferred from homology"/>
<sequence>MILSRLSIVNFKNIAQADLHFSPNVNCFLGNNGMGKSNLLDAIYYLSFCKSYTRNPDSQNIRHGEEFFVLQGYYERNGNDEELYCGIKRRQKKSFKRNKKEYDRLSDHIGFAPLVLSTPSDNELILGGSEERRKFIDQVISQFDKPYLGTLIRYNKALEQRNALLRQECREEMLYDIWEEQMAQAAAEIYESRRRFLQAFIPVFRRFYGDISSQNEVADLVYTSHLTDGPLLAQLQASRPRDLAIGYTTRGIHRDDMEMMLGDYPMKRIGSQGQCKTYLVALRLAQYDFLREQGDTAPLLLLDDIFDKLDAERVKQIIRLVSSDHFGQIFITDTNRQYLDEIIQSIGSQYSIFSVNRGEFEVLEGKLP</sequence>
<evidence type="ECO:0000256" key="8">
    <source>
        <dbReference type="ARBA" id="ARBA00023125"/>
    </source>
</evidence>
<evidence type="ECO:0000313" key="13">
    <source>
        <dbReference type="Proteomes" id="UP000757103"/>
    </source>
</evidence>
<keyword evidence="6 9" id="KW-0547">Nucleotide-binding</keyword>
<keyword evidence="9 10" id="KW-0227">DNA damage</keyword>